<keyword evidence="14" id="KW-1185">Reference proteome</keyword>
<comment type="function">
    <text evidence="11">Part of the high-affinity ATP-driven potassium transport (or Kdp) system, which catalyzes the hydrolysis of ATP coupled with the electrogenic transport of potassium into the cytoplasm. This subunit acts as a catalytic chaperone that increases the ATP-binding affinity of the ATP-hydrolyzing subunit KdpB by the formation of a transient KdpB/KdpC/ATP ternary complex.</text>
</comment>
<dbReference type="KEGG" id="stir:DDW44_25345"/>
<evidence type="ECO:0000313" key="13">
    <source>
        <dbReference type="EMBL" id="AWI31739.1"/>
    </source>
</evidence>
<accession>A0A2S1SZ94</accession>
<comment type="subunit">
    <text evidence="11">The system is composed of three essential subunits: KdpA, KdpB and KdpC.</text>
</comment>
<dbReference type="GO" id="GO:0008556">
    <property type="term" value="F:P-type potassium transmembrane transporter activity"/>
    <property type="evidence" value="ECO:0007669"/>
    <property type="project" value="InterPro"/>
</dbReference>
<gene>
    <name evidence="11" type="primary">kdpC</name>
    <name evidence="13" type="ORF">DDW44_25345</name>
</gene>
<comment type="subcellular location">
    <subcellularLocation>
        <location evidence="11">Cell membrane</location>
        <topology evidence="11">Single-pass membrane protein</topology>
    </subcellularLocation>
</comment>
<keyword evidence="6 11" id="KW-0067">ATP-binding</keyword>
<proteinExistence type="inferred from homology"/>
<evidence type="ECO:0000256" key="10">
    <source>
        <dbReference type="ARBA" id="ARBA00023136"/>
    </source>
</evidence>
<feature type="region of interest" description="Disordered" evidence="12">
    <location>
        <begin position="64"/>
        <end position="111"/>
    </location>
</feature>
<dbReference type="GO" id="GO:0005886">
    <property type="term" value="C:plasma membrane"/>
    <property type="evidence" value="ECO:0007669"/>
    <property type="project" value="UniProtKB-SubCell"/>
</dbReference>
<evidence type="ECO:0000256" key="5">
    <source>
        <dbReference type="ARBA" id="ARBA00022741"/>
    </source>
</evidence>
<name>A0A2S1SZ94_9ACTN</name>
<dbReference type="Proteomes" id="UP000244900">
    <property type="component" value="Chromosome"/>
</dbReference>
<dbReference type="AlphaFoldDB" id="A0A2S1SZ94"/>
<dbReference type="HAMAP" id="MF_00276">
    <property type="entry name" value="KdpC"/>
    <property type="match status" value="1"/>
</dbReference>
<organism evidence="13 14">
    <name type="scientific">Streptomyces tirandamycinicus</name>
    <dbReference type="NCBI Taxonomy" id="2174846"/>
    <lineage>
        <taxon>Bacteria</taxon>
        <taxon>Bacillati</taxon>
        <taxon>Actinomycetota</taxon>
        <taxon>Actinomycetes</taxon>
        <taxon>Kitasatosporales</taxon>
        <taxon>Streptomycetaceae</taxon>
        <taxon>Streptomyces</taxon>
    </lineage>
</organism>
<dbReference type="PIRSF" id="PIRSF001296">
    <property type="entry name" value="K_ATPase_KdpC"/>
    <property type="match status" value="1"/>
</dbReference>
<evidence type="ECO:0000256" key="7">
    <source>
        <dbReference type="ARBA" id="ARBA00022958"/>
    </source>
</evidence>
<feature type="transmembrane region" description="Helical" evidence="11">
    <location>
        <begin position="12"/>
        <end position="33"/>
    </location>
</feature>
<dbReference type="PANTHER" id="PTHR30042">
    <property type="entry name" value="POTASSIUM-TRANSPORTING ATPASE C CHAIN"/>
    <property type="match status" value="1"/>
</dbReference>
<evidence type="ECO:0000256" key="6">
    <source>
        <dbReference type="ARBA" id="ARBA00022840"/>
    </source>
</evidence>
<dbReference type="RefSeq" id="WP_108907870.1">
    <property type="nucleotide sequence ID" value="NZ_CP029188.1"/>
</dbReference>
<evidence type="ECO:0000256" key="12">
    <source>
        <dbReference type="SAM" id="MobiDB-lite"/>
    </source>
</evidence>
<dbReference type="GO" id="GO:0005524">
    <property type="term" value="F:ATP binding"/>
    <property type="evidence" value="ECO:0007669"/>
    <property type="project" value="UniProtKB-UniRule"/>
</dbReference>
<keyword evidence="9 11" id="KW-0406">Ion transport</keyword>
<keyword evidence="4 11" id="KW-0812">Transmembrane</keyword>
<evidence type="ECO:0000256" key="8">
    <source>
        <dbReference type="ARBA" id="ARBA00022989"/>
    </source>
</evidence>
<evidence type="ECO:0000256" key="9">
    <source>
        <dbReference type="ARBA" id="ARBA00023065"/>
    </source>
</evidence>
<dbReference type="InterPro" id="IPR003820">
    <property type="entry name" value="KdpC"/>
</dbReference>
<dbReference type="PANTHER" id="PTHR30042:SF2">
    <property type="entry name" value="POTASSIUM-TRANSPORTING ATPASE KDPC SUBUNIT"/>
    <property type="match status" value="1"/>
</dbReference>
<reference evidence="13 14" key="1">
    <citation type="submission" date="2018-05" db="EMBL/GenBank/DDBJ databases">
        <title>Complete genome sequence of sponge-derived Streptomyces sp. HNM0039.</title>
        <authorList>
            <person name="Huang X."/>
            <person name="Zhou S."/>
        </authorList>
    </citation>
    <scope>NUCLEOTIDE SEQUENCE [LARGE SCALE GENOMIC DNA]</scope>
    <source>
        <strain evidence="13 14">HNM0039</strain>
    </source>
</reference>
<comment type="similarity">
    <text evidence="11">Belongs to the KdpC family.</text>
</comment>
<dbReference type="OrthoDB" id="9788285at2"/>
<keyword evidence="3 11" id="KW-0633">Potassium transport</keyword>
<keyword evidence="2 11" id="KW-1003">Cell membrane</keyword>
<dbReference type="EMBL" id="CP029188">
    <property type="protein sequence ID" value="AWI31739.1"/>
    <property type="molecule type" value="Genomic_DNA"/>
</dbReference>
<keyword evidence="1 11" id="KW-0813">Transport</keyword>
<evidence type="ECO:0000256" key="4">
    <source>
        <dbReference type="ARBA" id="ARBA00022692"/>
    </source>
</evidence>
<evidence type="ECO:0000256" key="3">
    <source>
        <dbReference type="ARBA" id="ARBA00022538"/>
    </source>
</evidence>
<dbReference type="Pfam" id="PF02669">
    <property type="entry name" value="KdpC"/>
    <property type="match status" value="1"/>
</dbReference>
<evidence type="ECO:0000256" key="2">
    <source>
        <dbReference type="ARBA" id="ARBA00022475"/>
    </source>
</evidence>
<evidence type="ECO:0000313" key="14">
    <source>
        <dbReference type="Proteomes" id="UP000244900"/>
    </source>
</evidence>
<keyword evidence="8 11" id="KW-1133">Transmembrane helix</keyword>
<evidence type="ECO:0000256" key="11">
    <source>
        <dbReference type="HAMAP-Rule" id="MF_00276"/>
    </source>
</evidence>
<protein>
    <recommendedName>
        <fullName evidence="11">Potassium-transporting ATPase KdpC subunit</fullName>
    </recommendedName>
    <alternativeName>
        <fullName evidence="11">ATP phosphohydrolase [potassium-transporting] C chain</fullName>
    </alternativeName>
    <alternativeName>
        <fullName evidence="11">Potassium-binding and translocating subunit C</fullName>
    </alternativeName>
    <alternativeName>
        <fullName evidence="11">Potassium-translocating ATPase C chain</fullName>
    </alternativeName>
</protein>
<evidence type="ECO:0000256" key="1">
    <source>
        <dbReference type="ARBA" id="ARBA00022448"/>
    </source>
</evidence>
<sequence>MNNSVSNAGRLLWAAFRMLLVMTVVTGVLYPLAVTGAAQGLFGGRANGSLVVSDGREVGSELIGQNWNLPKADPGDENEAARPDPAWFQPRPSHSGYDPLATGSGQLGADDPTLVRTVGEAKRRVAAFNGVPESAVPEDAVTGSASAVDPHISPAYARIQVERVARANGLSPHRVGALVESHTEDRTAGFLGEPHVNVLLLNLAVRELSRN</sequence>
<keyword evidence="5 11" id="KW-0547">Nucleotide-binding</keyword>
<keyword evidence="7 11" id="KW-0630">Potassium</keyword>
<keyword evidence="10 11" id="KW-0472">Membrane</keyword>